<feature type="compositionally biased region" description="Basic and acidic residues" evidence="1">
    <location>
        <begin position="1"/>
        <end position="18"/>
    </location>
</feature>
<dbReference type="EMBL" id="VJMH01005532">
    <property type="protein sequence ID" value="KAF0694909.1"/>
    <property type="molecule type" value="Genomic_DNA"/>
</dbReference>
<feature type="transmembrane region" description="Helical" evidence="2">
    <location>
        <begin position="260"/>
        <end position="279"/>
    </location>
</feature>
<feature type="transmembrane region" description="Helical" evidence="2">
    <location>
        <begin position="145"/>
        <end position="162"/>
    </location>
</feature>
<evidence type="ECO:0000313" key="4">
    <source>
        <dbReference type="EMBL" id="VFT91076.1"/>
    </source>
</evidence>
<reference evidence="4 5" key="1">
    <citation type="submission" date="2019-03" db="EMBL/GenBank/DDBJ databases">
        <authorList>
            <person name="Gaulin E."/>
            <person name="Dumas B."/>
        </authorList>
    </citation>
    <scope>NUCLEOTIDE SEQUENCE [LARGE SCALE GENOMIC DNA]</scope>
    <source>
        <strain evidence="4">CBS 568.67</strain>
    </source>
</reference>
<organism evidence="4 5">
    <name type="scientific">Aphanomyces stellatus</name>
    <dbReference type="NCBI Taxonomy" id="120398"/>
    <lineage>
        <taxon>Eukaryota</taxon>
        <taxon>Sar</taxon>
        <taxon>Stramenopiles</taxon>
        <taxon>Oomycota</taxon>
        <taxon>Saprolegniomycetes</taxon>
        <taxon>Saprolegniales</taxon>
        <taxon>Verrucalvaceae</taxon>
        <taxon>Aphanomyces</taxon>
    </lineage>
</organism>
<evidence type="ECO:0000256" key="1">
    <source>
        <dbReference type="SAM" id="MobiDB-lite"/>
    </source>
</evidence>
<feature type="transmembrane region" description="Helical" evidence="2">
    <location>
        <begin position="352"/>
        <end position="371"/>
    </location>
</feature>
<gene>
    <name evidence="4" type="primary">Aste57867_14251</name>
    <name evidence="3" type="ORF">As57867_014200</name>
    <name evidence="4" type="ORF">ASTE57867_14251</name>
</gene>
<dbReference type="EMBL" id="CAADRA010005553">
    <property type="protein sequence ID" value="VFT91076.1"/>
    <property type="molecule type" value="Genomic_DNA"/>
</dbReference>
<evidence type="ECO:0000313" key="5">
    <source>
        <dbReference type="Proteomes" id="UP000332933"/>
    </source>
</evidence>
<reference evidence="3" key="2">
    <citation type="submission" date="2019-06" db="EMBL/GenBank/DDBJ databases">
        <title>Genomics analysis of Aphanomyces spp. identifies a new class of oomycete effector associated with host adaptation.</title>
        <authorList>
            <person name="Gaulin E."/>
        </authorList>
    </citation>
    <scope>NUCLEOTIDE SEQUENCE</scope>
    <source>
        <strain evidence="3">CBS 578.67</strain>
    </source>
</reference>
<feature type="transmembrane region" description="Helical" evidence="2">
    <location>
        <begin position="174"/>
        <end position="193"/>
    </location>
</feature>
<proteinExistence type="predicted"/>
<evidence type="ECO:0000256" key="2">
    <source>
        <dbReference type="SAM" id="Phobius"/>
    </source>
</evidence>
<name>A0A485L064_9STRA</name>
<evidence type="ECO:0000313" key="3">
    <source>
        <dbReference type="EMBL" id="KAF0694909.1"/>
    </source>
</evidence>
<dbReference type="OrthoDB" id="58154at2759"/>
<sequence length="373" mass="40986">MKRRTMDHDHDGGSSTRRDSRRKSAFLGVVPEAGLQEPHVIDIVGGKSPAKPQEKVEPVRPKVFLTTEVKDKPTGVDPWQHVRLLVLFACSAEAITTCFMPEWVHTTTGINVSATLLNIIGPFLEGCAQYMQENTTHIEWKRACVYFRTVFLGVFTSYCYMVDHAGDLIVKNALFGPLYIISTLCYACVAFRLGQRFMQLFTTHVFQPDKRLPIGVVGWSLSLFVGVVLVVAIVGPPGFVRDPNDAQFLGPIPVNDGLELTLGMLMSILASVLSSYVAYGSYDGTLDWGTWRCNLASLLLMVLAYGTHYVLPDLVHNVAVKKFVSSFCGSLSAFSATVAATMVLADDNKRPVAMTNLALNIVTGLAFLPYLRA</sequence>
<feature type="region of interest" description="Disordered" evidence="1">
    <location>
        <begin position="1"/>
        <end position="31"/>
    </location>
</feature>
<accession>A0A485L064</accession>
<dbReference type="Proteomes" id="UP000332933">
    <property type="component" value="Unassembled WGS sequence"/>
</dbReference>
<dbReference type="AlphaFoldDB" id="A0A485L064"/>
<keyword evidence="2" id="KW-0812">Transmembrane</keyword>
<feature type="transmembrane region" description="Helical" evidence="2">
    <location>
        <begin position="291"/>
        <end position="311"/>
    </location>
</feature>
<keyword evidence="2" id="KW-0472">Membrane</keyword>
<feature type="transmembrane region" description="Helical" evidence="2">
    <location>
        <begin position="214"/>
        <end position="240"/>
    </location>
</feature>
<protein>
    <submittedName>
        <fullName evidence="4">Aste57867_14251 protein</fullName>
    </submittedName>
</protein>
<feature type="transmembrane region" description="Helical" evidence="2">
    <location>
        <begin position="323"/>
        <end position="345"/>
    </location>
</feature>
<keyword evidence="2" id="KW-1133">Transmembrane helix</keyword>
<keyword evidence="5" id="KW-1185">Reference proteome</keyword>